<keyword evidence="7" id="KW-0472">Membrane</keyword>
<dbReference type="Pfam" id="PF14537">
    <property type="entry name" value="Cytochrom_c3_2"/>
    <property type="match status" value="1"/>
</dbReference>
<dbReference type="EMBL" id="JAUDDZ010000009">
    <property type="protein sequence ID" value="MDM8275244.1"/>
    <property type="molecule type" value="Genomic_DNA"/>
</dbReference>
<evidence type="ECO:0000256" key="6">
    <source>
        <dbReference type="ARBA" id="ARBA00023004"/>
    </source>
</evidence>
<keyword evidence="3" id="KW-0349">Heme</keyword>
<comment type="caution">
    <text evidence="9">The sequence shown here is derived from an EMBL/GenBank/DDBJ whole genome shotgun (WGS) entry which is preliminary data.</text>
</comment>
<keyword evidence="7" id="KW-1133">Transmembrane helix</keyword>
<evidence type="ECO:0000259" key="8">
    <source>
        <dbReference type="Pfam" id="PF14537"/>
    </source>
</evidence>
<evidence type="ECO:0000256" key="3">
    <source>
        <dbReference type="ARBA" id="ARBA00022617"/>
    </source>
</evidence>
<dbReference type="Proteomes" id="UP001529421">
    <property type="component" value="Unassembled WGS sequence"/>
</dbReference>
<evidence type="ECO:0000313" key="10">
    <source>
        <dbReference type="Proteomes" id="UP001529421"/>
    </source>
</evidence>
<dbReference type="RefSeq" id="WP_204672357.1">
    <property type="nucleotide sequence ID" value="NZ_JACJKQ010000003.1"/>
</dbReference>
<evidence type="ECO:0000313" key="9">
    <source>
        <dbReference type="EMBL" id="MDM8275244.1"/>
    </source>
</evidence>
<evidence type="ECO:0000256" key="7">
    <source>
        <dbReference type="SAM" id="Phobius"/>
    </source>
</evidence>
<comment type="subcellular location">
    <subcellularLocation>
        <location evidence="1">Cell envelope</location>
    </subcellularLocation>
</comment>
<keyword evidence="10" id="KW-1185">Reference proteome</keyword>
<dbReference type="InterPro" id="IPR036280">
    <property type="entry name" value="Multihaem_cyt_sf"/>
</dbReference>
<reference evidence="9 10" key="2">
    <citation type="submission" date="2023-06" db="EMBL/GenBank/DDBJ databases">
        <authorList>
            <person name="Zeman M."/>
            <person name="Kubasova T."/>
            <person name="Jahodarova E."/>
            <person name="Nykrynova M."/>
            <person name="Rychlik I."/>
        </authorList>
    </citation>
    <scope>NUCLEOTIDE SEQUENCE [LARGE SCALE GENOMIC DNA]</scope>
    <source>
        <strain evidence="9 10">154_Feed</strain>
    </source>
</reference>
<dbReference type="Gene3D" id="1.10.1130.10">
    <property type="entry name" value="Flavocytochrome C3, Chain A"/>
    <property type="match status" value="1"/>
</dbReference>
<evidence type="ECO:0000256" key="1">
    <source>
        <dbReference type="ARBA" id="ARBA00004196"/>
    </source>
</evidence>
<dbReference type="InterPro" id="IPR012286">
    <property type="entry name" value="Tetrahaem_cytochrome"/>
</dbReference>
<name>A0ABT7V9Q8_9ACTN</name>
<feature type="domain" description="Tetrahaem cytochrome" evidence="8">
    <location>
        <begin position="120"/>
        <end position="185"/>
    </location>
</feature>
<dbReference type="SUPFAM" id="SSF48695">
    <property type="entry name" value="Multiheme cytochromes"/>
    <property type="match status" value="1"/>
</dbReference>
<keyword evidence="5" id="KW-0249">Electron transport</keyword>
<keyword evidence="7" id="KW-0812">Transmembrane</keyword>
<evidence type="ECO:0000256" key="2">
    <source>
        <dbReference type="ARBA" id="ARBA00022448"/>
    </source>
</evidence>
<gene>
    <name evidence="9" type="ORF">QUW28_07030</name>
</gene>
<keyword evidence="4" id="KW-0479">Metal-binding</keyword>
<keyword evidence="6" id="KW-0408">Iron</keyword>
<evidence type="ECO:0000256" key="4">
    <source>
        <dbReference type="ARBA" id="ARBA00022723"/>
    </source>
</evidence>
<sequence>MADEIKEGTEAKATDAAPKKKRNWKAKRLPIVIAAVVVVTVLGVAGWAWRATPEYCDTLCHSTMGRYYDSFVNDTTSLAYAHKGVVNNQCLGCHETTITQSLHEVQVQLSGDYTDPMAKVTYSNEFCLQSGCHTGAGVMPGATESSTADYGFDPHSTYHGGVVQQCNSCHRMHDQSVLTCTGCHQIGAYAGEGDVPEGWTDTAEVEGKTTYLPKGWAAQTTLTDAE</sequence>
<proteinExistence type="predicted"/>
<accession>A0ABT7V9Q8</accession>
<feature type="transmembrane region" description="Helical" evidence="7">
    <location>
        <begin position="29"/>
        <end position="49"/>
    </location>
</feature>
<reference evidence="10" key="1">
    <citation type="submission" date="2023-06" db="EMBL/GenBank/DDBJ databases">
        <title>Identification and characterization of horizontal gene transfer across gut microbiota members of farm animals based on homology search.</title>
        <authorList>
            <person name="Zeman M."/>
            <person name="Kubasova T."/>
            <person name="Jahodarova E."/>
            <person name="Nykrynova M."/>
            <person name="Rychlik I."/>
        </authorList>
    </citation>
    <scope>NUCLEOTIDE SEQUENCE [LARGE SCALE GENOMIC DNA]</scope>
    <source>
        <strain evidence="10">154_Feed</strain>
    </source>
</reference>
<keyword evidence="2" id="KW-0813">Transport</keyword>
<protein>
    <submittedName>
        <fullName evidence="9">Cytochrome c3 family protein</fullName>
    </submittedName>
</protein>
<evidence type="ECO:0000256" key="5">
    <source>
        <dbReference type="ARBA" id="ARBA00022982"/>
    </source>
</evidence>
<organism evidence="9 10">
    <name type="scientific">Enorma phocaeensis</name>
    <dbReference type="NCBI Taxonomy" id="1871019"/>
    <lineage>
        <taxon>Bacteria</taxon>
        <taxon>Bacillati</taxon>
        <taxon>Actinomycetota</taxon>
        <taxon>Coriobacteriia</taxon>
        <taxon>Coriobacteriales</taxon>
        <taxon>Coriobacteriaceae</taxon>
        <taxon>Enorma</taxon>
    </lineage>
</organism>